<dbReference type="RefSeq" id="WP_419189798.1">
    <property type="nucleotide sequence ID" value="NZ_CP036526.1"/>
</dbReference>
<dbReference type="AlphaFoldDB" id="A0A517NRF6"/>
<keyword evidence="5" id="KW-1185">Reference proteome</keyword>
<dbReference type="Pfam" id="PF21294">
    <property type="entry name" value="Polysacc_lyase_14"/>
    <property type="match status" value="1"/>
</dbReference>
<dbReference type="Proteomes" id="UP000319817">
    <property type="component" value="Chromosome"/>
</dbReference>
<keyword evidence="1" id="KW-0732">Signal</keyword>
<name>A0A517NRF6_9BACT</name>
<dbReference type="InterPro" id="IPR010671">
    <property type="entry name" value="Disaggr-rel_dom"/>
</dbReference>
<reference evidence="4 5" key="1">
    <citation type="submission" date="2019-02" db="EMBL/GenBank/DDBJ databases">
        <title>Deep-cultivation of Planctomycetes and their phenomic and genomic characterization uncovers novel biology.</title>
        <authorList>
            <person name="Wiegand S."/>
            <person name="Jogler M."/>
            <person name="Boedeker C."/>
            <person name="Pinto D."/>
            <person name="Vollmers J."/>
            <person name="Rivas-Marin E."/>
            <person name="Kohn T."/>
            <person name="Peeters S.H."/>
            <person name="Heuer A."/>
            <person name="Rast P."/>
            <person name="Oberbeckmann S."/>
            <person name="Bunk B."/>
            <person name="Jeske O."/>
            <person name="Meyerdierks A."/>
            <person name="Storesund J.E."/>
            <person name="Kallscheuer N."/>
            <person name="Luecker S."/>
            <person name="Lage O.M."/>
            <person name="Pohl T."/>
            <person name="Merkel B.J."/>
            <person name="Hornburger P."/>
            <person name="Mueller R.-W."/>
            <person name="Bruemmer F."/>
            <person name="Labrenz M."/>
            <person name="Spormann A.M."/>
            <person name="Op den Camp H."/>
            <person name="Overmann J."/>
            <person name="Amann R."/>
            <person name="Jetten M.S.M."/>
            <person name="Mascher T."/>
            <person name="Medema M.H."/>
            <person name="Devos D.P."/>
            <person name="Kaster A.-K."/>
            <person name="Ovreas L."/>
            <person name="Rohde M."/>
            <person name="Galperin M.Y."/>
            <person name="Jogler C."/>
        </authorList>
    </citation>
    <scope>NUCLEOTIDE SEQUENCE [LARGE SCALE GENOMIC DNA]</scope>
    <source>
        <strain evidence="4 5">K23_9</strain>
    </source>
</reference>
<feature type="domain" description="Disaggregatase-related" evidence="2">
    <location>
        <begin position="53"/>
        <end position="145"/>
    </location>
</feature>
<gene>
    <name evidence="4" type="ORF">K239x_16230</name>
</gene>
<dbReference type="InterPro" id="IPR048958">
    <property type="entry name" value="Polysacc_lyase_14"/>
</dbReference>
<organism evidence="4 5">
    <name type="scientific">Stieleria marina</name>
    <dbReference type="NCBI Taxonomy" id="1930275"/>
    <lineage>
        <taxon>Bacteria</taxon>
        <taxon>Pseudomonadati</taxon>
        <taxon>Planctomycetota</taxon>
        <taxon>Planctomycetia</taxon>
        <taxon>Pirellulales</taxon>
        <taxon>Pirellulaceae</taxon>
        <taxon>Stieleria</taxon>
    </lineage>
</organism>
<sequence precursor="true">MKSNLIVWMFFVFNMVCPALGQEVGGHIEEQTSGLANWAAGSPQHNDGANREYYNAGANLPWKNFMGDWRDASDAEQGAAAYAVAEVADSDTRKPVRWDVTTLVREWADGLQPNQGMFLRITDGRGTIIFASRESTDVTLRPKLELTGETATVSLDPVADTYLSKSTYRCQGQTDELRVSAAPDHVLIRFDLKEAARVGELSKATLVLQTTKQFGTASIGIFRCRQGHHEPASVPVLGIAARYENDRQMSDDPDVVFATGFERANWQSEWTRAAPLDRIDTIEAETQFQKFVPLQGKALRCRIAKGEMTGLNTLFKFAEQTGKEPEEIFFRYYLRFADDWNQTVQGGKLPGISGTYGRAGWGGRKSNGKDGWSARGLFRMTVPQGNPLAGRTPVGFYCYHADMDGSYGTNWLWSKGYRGYLTTNRWYAIEQHCRLNTPGEKNGVLRAWVDGHLAFEKTDVRFRLTDELRIEQVWMNLYHGGTTPSPHDQHVFIDNVVIAKKYIGPMASQP</sequence>
<evidence type="ECO:0000313" key="4">
    <source>
        <dbReference type="EMBL" id="QDT09675.1"/>
    </source>
</evidence>
<accession>A0A517NRF6</accession>
<proteinExistence type="predicted"/>
<dbReference type="PANTHER" id="PTHR40124:SF1">
    <property type="entry name" value="DISAGGREGATASE RELATED REPEAT PROTEIN"/>
    <property type="match status" value="1"/>
</dbReference>
<dbReference type="NCBIfam" id="NF033679">
    <property type="entry name" value="DNRLRE_dom"/>
    <property type="match status" value="1"/>
</dbReference>
<evidence type="ECO:0000259" key="3">
    <source>
        <dbReference type="Pfam" id="PF21294"/>
    </source>
</evidence>
<feature type="signal peptide" evidence="1">
    <location>
        <begin position="1"/>
        <end position="21"/>
    </location>
</feature>
<dbReference type="Pfam" id="PF06848">
    <property type="entry name" value="Disaggr_repeat"/>
    <property type="match status" value="1"/>
</dbReference>
<dbReference type="PANTHER" id="PTHR40124">
    <property type="match status" value="1"/>
</dbReference>
<evidence type="ECO:0000313" key="5">
    <source>
        <dbReference type="Proteomes" id="UP000319817"/>
    </source>
</evidence>
<evidence type="ECO:0000256" key="1">
    <source>
        <dbReference type="SAM" id="SignalP"/>
    </source>
</evidence>
<protein>
    <submittedName>
        <fullName evidence="4">Disaggregatase related repeat protein</fullName>
    </submittedName>
</protein>
<evidence type="ECO:0000259" key="2">
    <source>
        <dbReference type="Pfam" id="PF06848"/>
    </source>
</evidence>
<feature type="chain" id="PRO_5021856560" evidence="1">
    <location>
        <begin position="22"/>
        <end position="510"/>
    </location>
</feature>
<dbReference type="EMBL" id="CP036526">
    <property type="protein sequence ID" value="QDT09675.1"/>
    <property type="molecule type" value="Genomic_DNA"/>
</dbReference>
<feature type="domain" description="Polysaccharide lyase 14" evidence="3">
    <location>
        <begin position="317"/>
        <end position="493"/>
    </location>
</feature>
<dbReference type="Gene3D" id="2.60.120.200">
    <property type="match status" value="1"/>
</dbReference>